<feature type="transmembrane region" description="Helical" evidence="7">
    <location>
        <begin position="198"/>
        <end position="214"/>
    </location>
</feature>
<evidence type="ECO:0000256" key="2">
    <source>
        <dbReference type="ARBA" id="ARBA00008034"/>
    </source>
</evidence>
<comment type="caution">
    <text evidence="8">The sequence shown here is derived from an EMBL/GenBank/DDBJ whole genome shotgun (WGS) entry which is preliminary data.</text>
</comment>
<accession>A0ABU5N9G1</accession>
<dbReference type="PANTHER" id="PTHR30477:SF13">
    <property type="entry name" value="IRON TRANSPORT SYSTEM MEMBRANE PROTEIN HI_0360-RELATED"/>
    <property type="match status" value="1"/>
</dbReference>
<dbReference type="RefSeq" id="WP_322597657.1">
    <property type="nucleotide sequence ID" value="NZ_BAAAPT010000001.1"/>
</dbReference>
<reference evidence="8 9" key="1">
    <citation type="submission" date="2023-10" db="EMBL/GenBank/DDBJ databases">
        <title>Microbacterium xanthum sp. nov., isolated from seaweed.</title>
        <authorList>
            <person name="Lee S.D."/>
        </authorList>
    </citation>
    <scope>NUCLEOTIDE SEQUENCE [LARGE SCALE GENOMIC DNA]</scope>
    <source>
        <strain evidence="8 9">KCTC 19124</strain>
    </source>
</reference>
<evidence type="ECO:0000256" key="1">
    <source>
        <dbReference type="ARBA" id="ARBA00004141"/>
    </source>
</evidence>
<evidence type="ECO:0000256" key="3">
    <source>
        <dbReference type="ARBA" id="ARBA00022692"/>
    </source>
</evidence>
<keyword evidence="5 7" id="KW-0472">Membrane</keyword>
<feature type="transmembrane region" description="Helical" evidence="7">
    <location>
        <begin position="173"/>
        <end position="192"/>
    </location>
</feature>
<feature type="transmembrane region" description="Helical" evidence="7">
    <location>
        <begin position="253"/>
        <end position="275"/>
    </location>
</feature>
<dbReference type="Gene3D" id="1.10.3470.10">
    <property type="entry name" value="ABC transporter involved in vitamin B12 uptake, BtuC"/>
    <property type="match status" value="1"/>
</dbReference>
<dbReference type="EMBL" id="JAWJYN010000003">
    <property type="protein sequence ID" value="MDZ8162723.1"/>
    <property type="molecule type" value="Genomic_DNA"/>
</dbReference>
<dbReference type="InterPro" id="IPR001626">
    <property type="entry name" value="ABC_TroCD"/>
</dbReference>
<keyword evidence="4 7" id="KW-1133">Transmembrane helix</keyword>
<feature type="transmembrane region" description="Helical" evidence="7">
    <location>
        <begin position="221"/>
        <end position="241"/>
    </location>
</feature>
<protein>
    <submittedName>
        <fullName evidence="8">Metal ABC transporter permease</fullName>
    </submittedName>
</protein>
<proteinExistence type="inferred from homology"/>
<dbReference type="SUPFAM" id="SSF81345">
    <property type="entry name" value="ABC transporter involved in vitamin B12 uptake, BtuC"/>
    <property type="match status" value="1"/>
</dbReference>
<dbReference type="PANTHER" id="PTHR30477">
    <property type="entry name" value="ABC-TRANSPORTER METAL-BINDING PROTEIN"/>
    <property type="match status" value="1"/>
</dbReference>
<evidence type="ECO:0000256" key="6">
    <source>
        <dbReference type="RuleBase" id="RU003943"/>
    </source>
</evidence>
<feature type="transmembrane region" description="Helical" evidence="7">
    <location>
        <begin position="38"/>
        <end position="59"/>
    </location>
</feature>
<feature type="transmembrane region" description="Helical" evidence="7">
    <location>
        <begin position="92"/>
        <end position="110"/>
    </location>
</feature>
<name>A0ABU5N9G1_9MICO</name>
<gene>
    <name evidence="8" type="ORF">R2Q92_12845</name>
</gene>
<feature type="transmembrane region" description="Helical" evidence="7">
    <location>
        <begin position="65"/>
        <end position="83"/>
    </location>
</feature>
<evidence type="ECO:0000256" key="5">
    <source>
        <dbReference type="ARBA" id="ARBA00023136"/>
    </source>
</evidence>
<feature type="transmembrane region" description="Helical" evidence="7">
    <location>
        <begin position="6"/>
        <end position="26"/>
    </location>
</feature>
<evidence type="ECO:0000256" key="7">
    <source>
        <dbReference type="SAM" id="Phobius"/>
    </source>
</evidence>
<evidence type="ECO:0000313" key="9">
    <source>
        <dbReference type="Proteomes" id="UP001291912"/>
    </source>
</evidence>
<evidence type="ECO:0000313" key="8">
    <source>
        <dbReference type="EMBL" id="MDZ8162723.1"/>
    </source>
</evidence>
<dbReference type="Proteomes" id="UP001291912">
    <property type="component" value="Unassembled WGS sequence"/>
</dbReference>
<keyword evidence="6" id="KW-0813">Transport</keyword>
<comment type="similarity">
    <text evidence="2 6">Belongs to the ABC-3 integral membrane protein family.</text>
</comment>
<evidence type="ECO:0000256" key="4">
    <source>
        <dbReference type="ARBA" id="ARBA00022989"/>
    </source>
</evidence>
<dbReference type="InterPro" id="IPR037294">
    <property type="entry name" value="ABC_BtuC-like"/>
</dbReference>
<sequence length="286" mass="29995">MHLFDPFAYPFMTTALAAMILISLAAGPISTLVNLRGLEFMSDGLIHAAFPGIVIGYVVGGTEGLYPGAVVTTVLAAVVLTLLTRRKVSSDAATATVLTSAFGIGVIIVSRKSDYAGQLQELLFGRLFTVQPSELLPLGVTLVLALALVAVTWRRQVFRAFDAAGATAAGGRVLLTDLALTIAIALVVVAASNTVGNLLVLAILMLPGAAGRLISRRIEWIVLTAIVFTVLAAWWGLWAAFSISLSASSLLPGGATVVLTMTIGYLALVTVRILLDGWARHRAVRT</sequence>
<keyword evidence="3 6" id="KW-0812">Transmembrane</keyword>
<comment type="subcellular location">
    <subcellularLocation>
        <location evidence="6">Cell membrane</location>
        <topology evidence="6">Multi-pass membrane protein</topology>
    </subcellularLocation>
    <subcellularLocation>
        <location evidence="1">Membrane</location>
        <topology evidence="1">Multi-pass membrane protein</topology>
    </subcellularLocation>
</comment>
<organism evidence="8 9">
    <name type="scientific">Microbacterium aquimaris</name>
    <dbReference type="NCBI Taxonomy" id="459816"/>
    <lineage>
        <taxon>Bacteria</taxon>
        <taxon>Bacillati</taxon>
        <taxon>Actinomycetota</taxon>
        <taxon>Actinomycetes</taxon>
        <taxon>Micrococcales</taxon>
        <taxon>Microbacteriaceae</taxon>
        <taxon>Microbacterium</taxon>
    </lineage>
</organism>
<feature type="transmembrane region" description="Helical" evidence="7">
    <location>
        <begin position="135"/>
        <end position="153"/>
    </location>
</feature>
<keyword evidence="9" id="KW-1185">Reference proteome</keyword>
<dbReference type="Pfam" id="PF00950">
    <property type="entry name" value="ABC-3"/>
    <property type="match status" value="1"/>
</dbReference>